<dbReference type="Pfam" id="PF13365">
    <property type="entry name" value="Trypsin_2"/>
    <property type="match status" value="1"/>
</dbReference>
<name>A0A5C1Y930_9MICO</name>
<dbReference type="InterPro" id="IPR009003">
    <property type="entry name" value="Peptidase_S1_PA"/>
</dbReference>
<dbReference type="InterPro" id="IPR043504">
    <property type="entry name" value="Peptidase_S1_PA_chymotrypsin"/>
</dbReference>
<dbReference type="AlphaFoldDB" id="A0A5C1Y930"/>
<dbReference type="RefSeq" id="WP_149325577.1">
    <property type="nucleotide sequence ID" value="NZ_CP043504.1"/>
</dbReference>
<dbReference type="KEGG" id="lyk:FLP23_09135"/>
<dbReference type="Gene3D" id="2.40.10.10">
    <property type="entry name" value="Trypsin-like serine proteases"/>
    <property type="match status" value="2"/>
</dbReference>
<dbReference type="EMBL" id="CP043504">
    <property type="protein sequence ID" value="QEO10160.1"/>
    <property type="molecule type" value="Genomic_DNA"/>
</dbReference>
<reference evidence="2 3" key="1">
    <citation type="submission" date="2019-09" db="EMBL/GenBank/DDBJ databases">
        <title>Genome sequencing of strain KACC 19322.</title>
        <authorList>
            <person name="Heo J."/>
            <person name="Kim S.-J."/>
            <person name="Kim J.-S."/>
            <person name="Hong S.-B."/>
            <person name="Kwon S.-W."/>
        </authorList>
    </citation>
    <scope>NUCLEOTIDE SEQUENCE [LARGE SCALE GENOMIC DNA]</scope>
    <source>
        <strain evidence="2 3">KACC 19322</strain>
    </source>
</reference>
<gene>
    <name evidence="2" type="ORF">FLP23_09135</name>
</gene>
<feature type="compositionally biased region" description="Pro residues" evidence="1">
    <location>
        <begin position="42"/>
        <end position="65"/>
    </location>
</feature>
<dbReference type="Proteomes" id="UP000322159">
    <property type="component" value="Chromosome"/>
</dbReference>
<proteinExistence type="predicted"/>
<evidence type="ECO:0000313" key="2">
    <source>
        <dbReference type="EMBL" id="QEO10160.1"/>
    </source>
</evidence>
<feature type="region of interest" description="Disordered" evidence="1">
    <location>
        <begin position="39"/>
        <end position="65"/>
    </location>
</feature>
<dbReference type="SUPFAM" id="SSF50494">
    <property type="entry name" value="Trypsin-like serine proteases"/>
    <property type="match status" value="1"/>
</dbReference>
<evidence type="ECO:0000256" key="1">
    <source>
        <dbReference type="SAM" id="MobiDB-lite"/>
    </source>
</evidence>
<keyword evidence="3" id="KW-1185">Reference proteome</keyword>
<protein>
    <submittedName>
        <fullName evidence="2">Trypsin-like peptidase domain-containing protein</fullName>
    </submittedName>
</protein>
<dbReference type="OrthoDB" id="6968353at2"/>
<accession>A0A5C1Y930</accession>
<sequence length="532" mass="55594">MSEGPSTIPAGRYPDAENPGGQRWWSVVAAAAVLLLAGCTTPPAPDPTPEPGPPPDSGIPAPAPPLGLDELTAFSGVVKLTAGANCSGTLVDTGVPDGPAWVLTNGHCTGDLSRFGQQTTVGMAWAGEAEFLRADGNLDGTLTRDVAELAYSTMRFTDTAIVRLDGTLGELEDLGIRPVPIADAEPAAGERVVNVGVPVQNLMDDEWVLRRGECTLDGQRTLIELSWIWFDVWANDCPGIIQGSSGSPLLRADADGAPEAIVAVINTTTTGDRFSPGGDCFINRPCEVHDGVAGLVADTSYAQSVAGLGDCFDPDSGEFALGGNCPLPAGDVWVESGGGPFRGGTLPDGFGRPPQLALVGAEAGTVRTAVVPFGDGRACLDAASYDGAASVSLPQAGERWETLGVHIPVTLPENEGHYLACAVRDDGYDRAAAVLFEVDRTPPVLPADAEVTRAEDGSVLIRPHFSPPEIAAVRYGWGPLGELDCDDPSGFREFLIVPLRLERHELPASYCLYGMDLAGNPTPVTRIDVPRE</sequence>
<organism evidence="2 3">
    <name type="scientific">Protaetiibacter larvae</name>
    <dbReference type="NCBI Taxonomy" id="2592654"/>
    <lineage>
        <taxon>Bacteria</taxon>
        <taxon>Bacillati</taxon>
        <taxon>Actinomycetota</taxon>
        <taxon>Actinomycetes</taxon>
        <taxon>Micrococcales</taxon>
        <taxon>Microbacteriaceae</taxon>
        <taxon>Protaetiibacter</taxon>
    </lineage>
</organism>
<evidence type="ECO:0000313" key="3">
    <source>
        <dbReference type="Proteomes" id="UP000322159"/>
    </source>
</evidence>